<dbReference type="RefSeq" id="WP_094831871.1">
    <property type="nucleotide sequence ID" value="NZ_NEVR01000003.1"/>
</dbReference>
<evidence type="ECO:0008006" key="3">
    <source>
        <dbReference type="Google" id="ProtNLM"/>
    </source>
</evidence>
<evidence type="ECO:0000313" key="2">
    <source>
        <dbReference type="Proteomes" id="UP000216354"/>
    </source>
</evidence>
<dbReference type="Pfam" id="PF05932">
    <property type="entry name" value="CesT"/>
    <property type="match status" value="1"/>
</dbReference>
<name>A0ABX4EYL4_9BORD</name>
<reference evidence="1 2" key="1">
    <citation type="submission" date="2017-05" db="EMBL/GenBank/DDBJ databases">
        <title>Complete and WGS of Bordetella genogroups.</title>
        <authorList>
            <person name="Spilker T."/>
            <person name="Lipuma J."/>
        </authorList>
    </citation>
    <scope>NUCLEOTIDE SEQUENCE [LARGE SCALE GENOMIC DNA]</scope>
    <source>
        <strain evidence="1 2">AU9795</strain>
    </source>
</reference>
<dbReference type="Gene3D" id="3.30.1460.10">
    <property type="match status" value="1"/>
</dbReference>
<dbReference type="SUPFAM" id="SSF69635">
    <property type="entry name" value="Type III secretory system chaperone-like"/>
    <property type="match status" value="1"/>
</dbReference>
<dbReference type="Proteomes" id="UP000216354">
    <property type="component" value="Unassembled WGS sequence"/>
</dbReference>
<dbReference type="CDD" id="cd16364">
    <property type="entry name" value="T3SC_I-like"/>
    <property type="match status" value="1"/>
</dbReference>
<keyword evidence="2" id="KW-1185">Reference proteome</keyword>
<evidence type="ECO:0000313" key="1">
    <source>
        <dbReference type="EMBL" id="OZI63759.1"/>
    </source>
</evidence>
<protein>
    <recommendedName>
        <fullName evidence="3">Type III secretion chaperone CesT</fullName>
    </recommendedName>
</protein>
<dbReference type="EMBL" id="NEVR01000003">
    <property type="protein sequence ID" value="OZI63759.1"/>
    <property type="molecule type" value="Genomic_DNA"/>
</dbReference>
<organism evidence="1 2">
    <name type="scientific">Bordetella genomosp. 1</name>
    <dbReference type="NCBI Taxonomy" id="1395607"/>
    <lineage>
        <taxon>Bacteria</taxon>
        <taxon>Pseudomonadati</taxon>
        <taxon>Pseudomonadota</taxon>
        <taxon>Betaproteobacteria</taxon>
        <taxon>Burkholderiales</taxon>
        <taxon>Alcaligenaceae</taxon>
        <taxon>Bordetella</taxon>
    </lineage>
</organism>
<dbReference type="InterPro" id="IPR010261">
    <property type="entry name" value="Tir_chaperone"/>
</dbReference>
<accession>A0ABX4EYL4</accession>
<sequence>MSSSIPAAYSRLVDQIAAALGRPGLPISDEGVCTLRVNDGLLLHLAADPVAPLLVVFAELGRIPAGGRLSLYGRLLQANGAGAGPCVLGVNAAQDTALISARLPLADLTMAQFEPWFAAVIEQALHWRVAVAAAHAPATEVPQAVAPHDDSAWLRA</sequence>
<gene>
    <name evidence="1" type="ORF">CAL27_14210</name>
</gene>
<comment type="caution">
    <text evidence="1">The sequence shown here is derived from an EMBL/GenBank/DDBJ whole genome shotgun (WGS) entry which is preliminary data.</text>
</comment>
<proteinExistence type="predicted"/>